<dbReference type="InterPro" id="IPR030400">
    <property type="entry name" value="Sedolisin_dom"/>
</dbReference>
<organism evidence="10 11">
    <name type="scientific">Mycolicibacterium smegmatis (strain ATCC 700084 / mc(2)155)</name>
    <name type="common">Mycobacterium smegmatis</name>
    <dbReference type="NCBI Taxonomy" id="246196"/>
    <lineage>
        <taxon>Bacteria</taxon>
        <taxon>Bacillati</taxon>
        <taxon>Actinomycetota</taxon>
        <taxon>Actinomycetes</taxon>
        <taxon>Mycobacteriales</taxon>
        <taxon>Mycobacteriaceae</taxon>
        <taxon>Mycolicibacterium</taxon>
    </lineage>
</organism>
<evidence type="ECO:0000256" key="5">
    <source>
        <dbReference type="ARBA" id="ARBA00022825"/>
    </source>
</evidence>
<dbReference type="PATRIC" id="fig|246196.19.peg.1604"/>
<dbReference type="KEGG" id="msb:LJ00_08080"/>
<dbReference type="SUPFAM" id="SSF54897">
    <property type="entry name" value="Protease propeptides/inhibitors"/>
    <property type="match status" value="1"/>
</dbReference>
<evidence type="ECO:0000256" key="1">
    <source>
        <dbReference type="ARBA" id="ARBA00001913"/>
    </source>
</evidence>
<feature type="transmembrane region" description="Helical" evidence="8">
    <location>
        <begin position="21"/>
        <end position="40"/>
    </location>
</feature>
<proteinExistence type="predicted"/>
<dbReference type="MEROPS" id="S53.004"/>
<keyword evidence="8" id="KW-1133">Transmembrane helix</keyword>
<evidence type="ECO:0000256" key="6">
    <source>
        <dbReference type="ARBA" id="ARBA00022837"/>
    </source>
</evidence>
<keyword evidence="5" id="KW-0720">Serine protease</keyword>
<accession>A0QSV6</accession>
<dbReference type="PaxDb" id="246196-MSMEI_1579"/>
<keyword evidence="3" id="KW-0479">Metal-binding</keyword>
<evidence type="ECO:0000313" key="11">
    <source>
        <dbReference type="Proteomes" id="UP000000757"/>
    </source>
</evidence>
<keyword evidence="8" id="KW-0812">Transmembrane</keyword>
<keyword evidence="2" id="KW-0645">Protease</keyword>
<evidence type="ECO:0000256" key="2">
    <source>
        <dbReference type="ARBA" id="ARBA00022670"/>
    </source>
</evidence>
<dbReference type="eggNOG" id="COG4934">
    <property type="taxonomic scope" value="Bacteria"/>
</dbReference>
<dbReference type="OrthoDB" id="3480681at2"/>
<dbReference type="STRING" id="246196.MSMEG_1617"/>
<dbReference type="GO" id="GO:0008240">
    <property type="term" value="F:tripeptidyl-peptidase activity"/>
    <property type="evidence" value="ECO:0007669"/>
    <property type="project" value="TreeGrafter"/>
</dbReference>
<keyword evidence="11" id="KW-1185">Reference proteome</keyword>
<gene>
    <name evidence="10" type="ordered locus">MSMEG_1617</name>
</gene>
<dbReference type="PANTHER" id="PTHR14218:SF15">
    <property type="entry name" value="TRIPEPTIDYL-PEPTIDASE 1"/>
    <property type="match status" value="1"/>
</dbReference>
<dbReference type="GO" id="GO:0006508">
    <property type="term" value="P:proteolysis"/>
    <property type="evidence" value="ECO:0007669"/>
    <property type="project" value="UniProtKB-KW"/>
</dbReference>
<dbReference type="Pfam" id="PF09286">
    <property type="entry name" value="Pro-kuma_activ"/>
    <property type="match status" value="1"/>
</dbReference>
<keyword evidence="8" id="KW-0472">Membrane</keyword>
<dbReference type="KEGG" id="msm:MSMEG_1617"/>
<evidence type="ECO:0000256" key="8">
    <source>
        <dbReference type="SAM" id="Phobius"/>
    </source>
</evidence>
<comment type="cofactor">
    <cofactor evidence="1">
        <name>Ca(2+)</name>
        <dbReference type="ChEBI" id="CHEBI:29108"/>
    </cofactor>
</comment>
<dbReference type="InterPro" id="IPR023828">
    <property type="entry name" value="Peptidase_S8_Ser-AS"/>
</dbReference>
<dbReference type="GO" id="GO:0004252">
    <property type="term" value="F:serine-type endopeptidase activity"/>
    <property type="evidence" value="ECO:0007669"/>
    <property type="project" value="InterPro"/>
</dbReference>
<dbReference type="InterPro" id="IPR015366">
    <property type="entry name" value="S53_propep"/>
</dbReference>
<sequence length="550" mass="57980">MAGTTRHVGVSIRNPGGFRHWHTHWSLALIMIGALLISVFRITSGPDGHGPAEIAGPYAHLLAASTDLGPADGGPVQLTVTLDGSPEALTSWARERGLSVRWRHGDTWAIVEGPPADMAAAFEVDIHDYRGRRGQEFYASPQQPSIPEPVRSEVTEVGRILGYTPYRMNTPDLQHLPAEVPDRGLTPQLLLNTYNLRGLAEQGYTGKGQTIVIFAFDGFDQADLDTYADTFDLPRFTPILVGGQPSTPRGETTMDLQVAHAIAPDARKVVVNARPTVQGDGAYEKIGQMLEDADRQFPGAVWSFSIGWGCDKLITAADLAPVRSALAAAHTRGTTAFNASGDLAGLECKGGQDWSSAPGDDDIGLDSVASLPEITDVGGTTLSTTADGAWLAEQAWFDVPLSQGTGGGVSALFDRPDWQQGFSAPDDGGAQRRLTPDIAAVADPFTGVKIVLNNQVLVGGGTSQAAPLWAGIAAVMNQYLVANGGRAIGDLNPMLYQIARGAPLPAFRDVTLGGNAVATAGPGYDLVTGLGTPDTENLVKNLLVLQKANP</sequence>
<dbReference type="GO" id="GO:0046872">
    <property type="term" value="F:metal ion binding"/>
    <property type="evidence" value="ECO:0007669"/>
    <property type="project" value="UniProtKB-KW"/>
</dbReference>
<evidence type="ECO:0000313" key="10">
    <source>
        <dbReference type="EMBL" id="ABK75602.1"/>
    </source>
</evidence>
<dbReference type="PROSITE" id="PS00138">
    <property type="entry name" value="SUBTILASE_SER"/>
    <property type="match status" value="1"/>
</dbReference>
<dbReference type="SUPFAM" id="SSF52743">
    <property type="entry name" value="Subtilisin-like"/>
    <property type="match status" value="1"/>
</dbReference>
<dbReference type="Proteomes" id="UP000000757">
    <property type="component" value="Chromosome"/>
</dbReference>
<dbReference type="CDD" id="cd04056">
    <property type="entry name" value="Peptidases_S53"/>
    <property type="match status" value="1"/>
</dbReference>
<dbReference type="PROSITE" id="PS51695">
    <property type="entry name" value="SEDOLISIN"/>
    <property type="match status" value="1"/>
</dbReference>
<feature type="domain" description="Peptidase S53" evidence="9">
    <location>
        <begin position="184"/>
        <end position="545"/>
    </location>
</feature>
<evidence type="ECO:0000256" key="3">
    <source>
        <dbReference type="ARBA" id="ARBA00022723"/>
    </source>
</evidence>
<keyword evidence="4" id="KW-0378">Hydrolase</keyword>
<dbReference type="InterPro" id="IPR050819">
    <property type="entry name" value="Tripeptidyl-peptidase_I"/>
</dbReference>
<evidence type="ECO:0000256" key="7">
    <source>
        <dbReference type="ARBA" id="ARBA00023145"/>
    </source>
</evidence>
<evidence type="ECO:0000256" key="4">
    <source>
        <dbReference type="ARBA" id="ARBA00022801"/>
    </source>
</evidence>
<dbReference type="AlphaFoldDB" id="A0QSV6"/>
<name>A0QSV6_MYCS2</name>
<keyword evidence="7" id="KW-0865">Zymogen</keyword>
<protein>
    <submittedName>
        <fullName evidence="10">Kumamolisin</fullName>
    </submittedName>
</protein>
<dbReference type="Gene3D" id="3.40.50.200">
    <property type="entry name" value="Peptidase S8/S53 domain"/>
    <property type="match status" value="1"/>
</dbReference>
<dbReference type="InterPro" id="IPR036852">
    <property type="entry name" value="Peptidase_S8/S53_dom_sf"/>
</dbReference>
<dbReference type="PANTHER" id="PTHR14218">
    <property type="entry name" value="PROTEASE S8 TRIPEPTIDYL PEPTIDASE I CLN2"/>
    <property type="match status" value="1"/>
</dbReference>
<keyword evidence="6" id="KW-0106">Calcium</keyword>
<evidence type="ECO:0000259" key="9">
    <source>
        <dbReference type="PROSITE" id="PS51695"/>
    </source>
</evidence>
<reference evidence="10 11" key="1">
    <citation type="submission" date="2006-10" db="EMBL/GenBank/DDBJ databases">
        <authorList>
            <person name="Fleischmann R.D."/>
            <person name="Dodson R.J."/>
            <person name="Haft D.H."/>
            <person name="Merkel J.S."/>
            <person name="Nelson W.C."/>
            <person name="Fraser C.M."/>
        </authorList>
    </citation>
    <scope>NUCLEOTIDE SEQUENCE [LARGE SCALE GENOMIC DNA]</scope>
    <source>
        <strain evidence="11">ATCC 700084 / mc(2)155</strain>
    </source>
</reference>
<dbReference type="EMBL" id="CP000480">
    <property type="protein sequence ID" value="ABK75602.1"/>
    <property type="molecule type" value="Genomic_DNA"/>
</dbReference>